<dbReference type="InterPro" id="IPR038709">
    <property type="entry name" value="RpoN_core-bd_sf"/>
</dbReference>
<keyword evidence="2" id="KW-0240">DNA-directed RNA polymerase</keyword>
<dbReference type="Pfam" id="PF04963">
    <property type="entry name" value="Sigma54_CBD"/>
    <property type="match status" value="1"/>
</dbReference>
<gene>
    <name evidence="12" type="ORF">METZ01_LOCUS43070</name>
</gene>
<evidence type="ECO:0000256" key="9">
    <source>
        <dbReference type="SAM" id="MobiDB-lite"/>
    </source>
</evidence>
<keyword evidence="6" id="KW-0731">Sigma factor</keyword>
<sequence>MMELPDEVENEENPEEKLESEEEIEFEWEELLGVNDDYEYPKTQIKAEEERESPLVSQETMSEKILKQVQDCNVDNKSLRIAEEVLGNLDEQGYLTIEPMLISDRIQVEEEEVLSVMHLIQRLDPPGLASVNMQDCLLAQAEVRNENNVAIVILRDYFDDFVNHRYEKIMENISCSKDDLNEAMEFIARLNPSPRDDQTLTKQNIVVPDIAVEDRNGKFYVVVQDGTLPEIRVSKAYINMLNDHKDQKDVRSFVKKKLESATWFVDAVEQRKMTIQRVMESIIKRQPDYFHSEKRRLQPMILKDIANDIEMDISTVSRVTNGKYVQLPWEIKELKTFFSEGIKTDAGDDVSNTQVKTRLKEIIDNEDKQNPIGDEELTNRLKDEGYKIARRTITKYREQLKFPTARLRRKI</sequence>
<feature type="region of interest" description="Disordered" evidence="9">
    <location>
        <begin position="1"/>
        <end position="23"/>
    </location>
</feature>
<dbReference type="InterPro" id="IPR007634">
    <property type="entry name" value="RNA_pol_sigma_54_DNA-bd"/>
</dbReference>
<dbReference type="GO" id="GO:0001216">
    <property type="term" value="F:DNA-binding transcription activator activity"/>
    <property type="evidence" value="ECO:0007669"/>
    <property type="project" value="InterPro"/>
</dbReference>
<evidence type="ECO:0000259" key="10">
    <source>
        <dbReference type="Pfam" id="PF04552"/>
    </source>
</evidence>
<dbReference type="PROSITE" id="PS50044">
    <property type="entry name" value="SIGMA54_3"/>
    <property type="match status" value="1"/>
</dbReference>
<keyword evidence="7" id="KW-0238">DNA-binding</keyword>
<dbReference type="PIRSF" id="PIRSF000774">
    <property type="entry name" value="RpoN"/>
    <property type="match status" value="1"/>
</dbReference>
<evidence type="ECO:0000256" key="5">
    <source>
        <dbReference type="ARBA" id="ARBA00023015"/>
    </source>
</evidence>
<evidence type="ECO:0000256" key="3">
    <source>
        <dbReference type="ARBA" id="ARBA00022679"/>
    </source>
</evidence>
<dbReference type="AlphaFoldDB" id="A0A381REI9"/>
<proteinExistence type="inferred from homology"/>
<evidence type="ECO:0000259" key="11">
    <source>
        <dbReference type="Pfam" id="PF04963"/>
    </source>
</evidence>
<dbReference type="InterPro" id="IPR000394">
    <property type="entry name" value="RNA_pol_sigma_54"/>
</dbReference>
<keyword evidence="5" id="KW-0805">Transcription regulation</keyword>
<dbReference type="GO" id="GO:0000428">
    <property type="term" value="C:DNA-directed RNA polymerase complex"/>
    <property type="evidence" value="ECO:0007669"/>
    <property type="project" value="UniProtKB-KW"/>
</dbReference>
<dbReference type="PRINTS" id="PR00045">
    <property type="entry name" value="SIGMA54FCT"/>
</dbReference>
<organism evidence="12">
    <name type="scientific">marine metagenome</name>
    <dbReference type="NCBI Taxonomy" id="408172"/>
    <lineage>
        <taxon>unclassified sequences</taxon>
        <taxon>metagenomes</taxon>
        <taxon>ecological metagenomes</taxon>
    </lineage>
</organism>
<evidence type="ECO:0000256" key="1">
    <source>
        <dbReference type="ARBA" id="ARBA00008798"/>
    </source>
</evidence>
<dbReference type="Gene3D" id="1.10.10.60">
    <property type="entry name" value="Homeodomain-like"/>
    <property type="match status" value="1"/>
</dbReference>
<comment type="similarity">
    <text evidence="1">Belongs to the sigma-54 factor family.</text>
</comment>
<reference evidence="12" key="1">
    <citation type="submission" date="2018-05" db="EMBL/GenBank/DDBJ databases">
        <authorList>
            <person name="Lanie J.A."/>
            <person name="Ng W.-L."/>
            <person name="Kazmierczak K.M."/>
            <person name="Andrzejewski T.M."/>
            <person name="Davidsen T.M."/>
            <person name="Wayne K.J."/>
            <person name="Tettelin H."/>
            <person name="Glass J.I."/>
            <person name="Rusch D."/>
            <person name="Podicherti R."/>
            <person name="Tsui H.-C.T."/>
            <person name="Winkler M.E."/>
        </authorList>
    </citation>
    <scope>NUCLEOTIDE SEQUENCE</scope>
</reference>
<keyword evidence="8" id="KW-0804">Transcription</keyword>
<dbReference type="GO" id="GO:0003677">
    <property type="term" value="F:DNA binding"/>
    <property type="evidence" value="ECO:0007669"/>
    <property type="project" value="UniProtKB-KW"/>
</dbReference>
<dbReference type="PANTHER" id="PTHR32248">
    <property type="entry name" value="RNA POLYMERASE SIGMA-54 FACTOR"/>
    <property type="match status" value="1"/>
</dbReference>
<name>A0A381REI9_9ZZZZ</name>
<dbReference type="Gene3D" id="1.10.10.1330">
    <property type="entry name" value="RNA polymerase sigma-54 factor, core-binding domain"/>
    <property type="match status" value="1"/>
</dbReference>
<evidence type="ECO:0000313" key="12">
    <source>
        <dbReference type="EMBL" id="SUZ90216.1"/>
    </source>
</evidence>
<keyword evidence="4" id="KW-0548">Nucleotidyltransferase</keyword>
<evidence type="ECO:0000256" key="7">
    <source>
        <dbReference type="ARBA" id="ARBA00023125"/>
    </source>
</evidence>
<evidence type="ECO:0000256" key="6">
    <source>
        <dbReference type="ARBA" id="ARBA00023082"/>
    </source>
</evidence>
<evidence type="ECO:0000256" key="8">
    <source>
        <dbReference type="ARBA" id="ARBA00023163"/>
    </source>
</evidence>
<accession>A0A381REI9</accession>
<dbReference type="GO" id="GO:0016987">
    <property type="term" value="F:sigma factor activity"/>
    <property type="evidence" value="ECO:0007669"/>
    <property type="project" value="UniProtKB-KW"/>
</dbReference>
<protein>
    <recommendedName>
        <fullName evidence="13">RNA polymerase sigma-54 factor</fullName>
    </recommendedName>
</protein>
<feature type="domain" description="RNA polymerase sigma factor 54 core-binding" evidence="11">
    <location>
        <begin position="56"/>
        <end position="237"/>
    </location>
</feature>
<dbReference type="Pfam" id="PF04552">
    <property type="entry name" value="Sigma54_DBD"/>
    <property type="match status" value="1"/>
</dbReference>
<feature type="domain" description="RNA polymerase sigma factor 54 DNA-binding" evidence="10">
    <location>
        <begin position="252"/>
        <end position="410"/>
    </location>
</feature>
<evidence type="ECO:0000256" key="4">
    <source>
        <dbReference type="ARBA" id="ARBA00022695"/>
    </source>
</evidence>
<dbReference type="InterPro" id="IPR007046">
    <property type="entry name" value="RNA_pol_sigma_54_core-bd"/>
</dbReference>
<dbReference type="EMBL" id="UINC01001876">
    <property type="protein sequence ID" value="SUZ90216.1"/>
    <property type="molecule type" value="Genomic_DNA"/>
</dbReference>
<evidence type="ECO:0008006" key="13">
    <source>
        <dbReference type="Google" id="ProtNLM"/>
    </source>
</evidence>
<dbReference type="PROSITE" id="PS00718">
    <property type="entry name" value="SIGMA54_2"/>
    <property type="match status" value="1"/>
</dbReference>
<dbReference type="GO" id="GO:0006352">
    <property type="term" value="P:DNA-templated transcription initiation"/>
    <property type="evidence" value="ECO:0007669"/>
    <property type="project" value="InterPro"/>
</dbReference>
<dbReference type="PANTHER" id="PTHR32248:SF4">
    <property type="entry name" value="RNA POLYMERASE SIGMA-54 FACTOR"/>
    <property type="match status" value="1"/>
</dbReference>
<dbReference type="NCBIfam" id="TIGR02395">
    <property type="entry name" value="rpoN_sigma"/>
    <property type="match status" value="1"/>
</dbReference>
<evidence type="ECO:0000256" key="2">
    <source>
        <dbReference type="ARBA" id="ARBA00022478"/>
    </source>
</evidence>
<keyword evidence="3" id="KW-0808">Transferase</keyword>
<dbReference type="GO" id="GO:0016779">
    <property type="term" value="F:nucleotidyltransferase activity"/>
    <property type="evidence" value="ECO:0007669"/>
    <property type="project" value="UniProtKB-KW"/>
</dbReference>